<dbReference type="PANTHER" id="PTHR10188">
    <property type="entry name" value="L-ASPARAGINASE"/>
    <property type="match status" value="1"/>
</dbReference>
<dbReference type="CDD" id="cd04703">
    <property type="entry name" value="Asparaginase_2_like_1"/>
    <property type="match status" value="1"/>
</dbReference>
<feature type="site" description="Cleavage; by autolysis" evidence="7">
    <location>
        <begin position="146"/>
        <end position="147"/>
    </location>
</feature>
<evidence type="ECO:0000256" key="5">
    <source>
        <dbReference type="PIRSR" id="PIRSR600246-1"/>
    </source>
</evidence>
<dbReference type="GO" id="GO:0004067">
    <property type="term" value="F:asparaginase activity"/>
    <property type="evidence" value="ECO:0007669"/>
    <property type="project" value="UniProtKB-EC"/>
</dbReference>
<dbReference type="EMBL" id="KF900755">
    <property type="protein sequence ID" value="AIF05968.1"/>
    <property type="molecule type" value="Genomic_DNA"/>
</dbReference>
<proteinExistence type="predicted"/>
<evidence type="ECO:0000256" key="3">
    <source>
        <dbReference type="ARBA" id="ARBA00044776"/>
    </source>
</evidence>
<name>A0A075GVY0_9EURY</name>
<dbReference type="PANTHER" id="PTHR10188:SF6">
    <property type="entry name" value="N(4)-(BETA-N-ACETYLGLUCOSAMINYL)-L-ASPARAGINASE"/>
    <property type="match status" value="1"/>
</dbReference>
<dbReference type="GO" id="GO:0005737">
    <property type="term" value="C:cytoplasm"/>
    <property type="evidence" value="ECO:0007669"/>
    <property type="project" value="TreeGrafter"/>
</dbReference>
<dbReference type="SUPFAM" id="SSF56235">
    <property type="entry name" value="N-terminal nucleophile aminohydrolases (Ntn hydrolases)"/>
    <property type="match status" value="1"/>
</dbReference>
<dbReference type="AlphaFoldDB" id="A0A075GVY0"/>
<dbReference type="Pfam" id="PF01112">
    <property type="entry name" value="Asparaginase_2"/>
    <property type="match status" value="2"/>
</dbReference>
<evidence type="ECO:0000256" key="1">
    <source>
        <dbReference type="ARBA" id="ARBA00012920"/>
    </source>
</evidence>
<reference evidence="8" key="1">
    <citation type="journal article" date="2014" name="Genome Biol. Evol.">
        <title>Pangenome evidence for extensive interdomain horizontal transfer affecting lineage core and shell genes in uncultured planktonic thaumarchaeota and euryarchaeota.</title>
        <authorList>
            <person name="Deschamps P."/>
            <person name="Zivanovic Y."/>
            <person name="Moreira D."/>
            <person name="Rodriguez-Valera F."/>
            <person name="Lopez-Garcia P."/>
        </authorList>
    </citation>
    <scope>NUCLEOTIDE SEQUENCE</scope>
</reference>
<gene>
    <name evidence="8" type="primary">ansA</name>
    <name evidence="8" type="synonym">ansB</name>
</gene>
<evidence type="ECO:0000256" key="2">
    <source>
        <dbReference type="ARBA" id="ARBA00030414"/>
    </source>
</evidence>
<evidence type="ECO:0000256" key="7">
    <source>
        <dbReference type="PIRSR" id="PIRSR600246-3"/>
    </source>
</evidence>
<keyword evidence="8" id="KW-0378">Hydrolase</keyword>
<evidence type="ECO:0000313" key="8">
    <source>
        <dbReference type="EMBL" id="AIF05968.1"/>
    </source>
</evidence>
<dbReference type="InterPro" id="IPR000246">
    <property type="entry name" value="Peptidase_T2"/>
</dbReference>
<feature type="binding site" evidence="6">
    <location>
        <begin position="197"/>
        <end position="200"/>
    </location>
    <ligand>
        <name>substrate</name>
    </ligand>
</feature>
<dbReference type="EC" id="3.5.1.1" evidence="1"/>
<feature type="active site" description="Nucleophile" evidence="5">
    <location>
        <position position="147"/>
    </location>
</feature>
<evidence type="ECO:0000256" key="6">
    <source>
        <dbReference type="PIRSR" id="PIRSR600246-2"/>
    </source>
</evidence>
<evidence type="ECO:0000256" key="4">
    <source>
        <dbReference type="ARBA" id="ARBA00049366"/>
    </source>
</evidence>
<sequence length="264" mass="27009">MKDNIGTISSPAIVCHGGAGHSAKDQPGVDAAVEAGWEILQSGGTALDAALASVVIMEDDPALNAGTGGRIRSDGSLQLDAAVMTSNGQYGAITCIQQTKNPILVAAKLLDEKVNILAGRGAREFADSIGIVREDVEGSLKPTGNDTVGAVVRDETGLIVVASSTGGCTGMPAGRIGDVPLIGAGLWCDERIGIAATGIGEQITLKMSSVRIADRMAEGYGIEEVLNWGINQYPSDVEVGFIALASEDVGFGLANTKMPWASKG</sequence>
<accession>A0A075GVY0</accession>
<protein>
    <recommendedName>
        <fullName evidence="3">Plant-type L-asparaginase</fullName>
        <ecNumber evidence="1">3.5.1.1</ecNumber>
    </recommendedName>
    <alternativeName>
        <fullName evidence="2">L-asparagine amidohydrolase</fullName>
    </alternativeName>
</protein>
<dbReference type="InterPro" id="IPR029055">
    <property type="entry name" value="Ntn_hydrolases_N"/>
</dbReference>
<comment type="catalytic activity">
    <reaction evidence="4">
        <text>L-asparagine + H2O = L-aspartate + NH4(+)</text>
        <dbReference type="Rhea" id="RHEA:21016"/>
        <dbReference type="ChEBI" id="CHEBI:15377"/>
        <dbReference type="ChEBI" id="CHEBI:28938"/>
        <dbReference type="ChEBI" id="CHEBI:29991"/>
        <dbReference type="ChEBI" id="CHEBI:58048"/>
        <dbReference type="EC" id="3.5.1.1"/>
    </reaction>
</comment>
<feature type="binding site" evidence="6">
    <location>
        <begin position="175"/>
        <end position="178"/>
    </location>
    <ligand>
        <name>substrate</name>
    </ligand>
</feature>
<organism evidence="8">
    <name type="scientific">uncultured marine group II/III euryarchaeote KM3_18_A05</name>
    <dbReference type="NCBI Taxonomy" id="1457955"/>
    <lineage>
        <taxon>Archaea</taxon>
        <taxon>Methanobacteriati</taxon>
        <taxon>Methanobacteriota</taxon>
        <taxon>environmental samples</taxon>
    </lineage>
</organism>
<dbReference type="Gene3D" id="3.60.20.30">
    <property type="entry name" value="(Glycosyl)asparaginase"/>
    <property type="match status" value="1"/>
</dbReference>